<proteinExistence type="predicted"/>
<dbReference type="Proteomes" id="UP000326924">
    <property type="component" value="Unassembled WGS sequence"/>
</dbReference>
<evidence type="ECO:0000256" key="3">
    <source>
        <dbReference type="SAM" id="Phobius"/>
    </source>
</evidence>
<feature type="domain" description="Yeast cell wall synthesis Kre9/Knh1-like N-terminal" evidence="5">
    <location>
        <begin position="47"/>
        <end position="130"/>
    </location>
</feature>
<organism evidence="6 7">
    <name type="scientific">Sphaerosporella brunnea</name>
    <dbReference type="NCBI Taxonomy" id="1250544"/>
    <lineage>
        <taxon>Eukaryota</taxon>
        <taxon>Fungi</taxon>
        <taxon>Dikarya</taxon>
        <taxon>Ascomycota</taxon>
        <taxon>Pezizomycotina</taxon>
        <taxon>Pezizomycetes</taxon>
        <taxon>Pezizales</taxon>
        <taxon>Pyronemataceae</taxon>
        <taxon>Sphaerosporella</taxon>
    </lineage>
</organism>
<keyword evidence="1 4" id="KW-0732">Signal</keyword>
<sequence length="419" mass="44816">MHFNRQWTIALLLTLVFTAFLGLVDAQDQPSGQNPITAPMPGIYEQASTIPITWKPTTPGTVSLYLLKGLQTNLETVGPLAEHLENSGLYAWKVSNDLEGMETMPSDYVYGIKIVDDSTGQFEYSPPFRIRIPNSTFGKPPAAPPSTTSGSASKNAARTPSTGDPGTNLSELPTSTETLEPSSKSALSSDLFNDEVKLDAIFGAAGGGVGGLALLIIVIAVWRRVQSDKKRLAMMPKKKRRSLDDPDSPIYEKPGPYSHRRFPSTSSFGDGAPASALLESSPHLEPPKRLPPTADEDPPPTPFAAPPLIFPPTARRPSASERTSAPFPDPADFQVPQRRASTGLARLSRPASGVGGTNTYRPFIPTGPPDGFVLAAAPPGHMNRPVPKYTSFNPDTPPTRPASFAATETDTAIWGNHPT</sequence>
<feature type="compositionally biased region" description="Polar residues" evidence="2">
    <location>
        <begin position="156"/>
        <end position="186"/>
    </location>
</feature>
<feature type="region of interest" description="Disordered" evidence="2">
    <location>
        <begin position="133"/>
        <end position="186"/>
    </location>
</feature>
<dbReference type="PANTHER" id="PTHR40633">
    <property type="entry name" value="MATRIX PROTEIN, PUTATIVE (AFU_ORTHOLOGUE AFUA_8G05410)-RELATED"/>
    <property type="match status" value="1"/>
</dbReference>
<dbReference type="EMBL" id="VXIS01000039">
    <property type="protein sequence ID" value="KAA8911076.1"/>
    <property type="molecule type" value="Genomic_DNA"/>
</dbReference>
<gene>
    <name evidence="6" type="ORF">FN846DRAFT_463965</name>
</gene>
<feature type="compositionally biased region" description="Low complexity" evidence="2">
    <location>
        <begin position="145"/>
        <end position="154"/>
    </location>
</feature>
<feature type="region of interest" description="Disordered" evidence="2">
    <location>
        <begin position="385"/>
        <end position="419"/>
    </location>
</feature>
<evidence type="ECO:0000256" key="1">
    <source>
        <dbReference type="ARBA" id="ARBA00022729"/>
    </source>
</evidence>
<evidence type="ECO:0000313" key="7">
    <source>
        <dbReference type="Proteomes" id="UP000326924"/>
    </source>
</evidence>
<dbReference type="PANTHER" id="PTHR40633:SF1">
    <property type="entry name" value="GPI ANCHORED SERINE-THREONINE RICH PROTEIN (AFU_ORTHOLOGUE AFUA_1G03630)"/>
    <property type="match status" value="1"/>
</dbReference>
<feature type="region of interest" description="Disordered" evidence="2">
    <location>
        <begin position="229"/>
        <end position="365"/>
    </location>
</feature>
<evidence type="ECO:0000259" key="5">
    <source>
        <dbReference type="Pfam" id="PF10342"/>
    </source>
</evidence>
<dbReference type="InParanoid" id="A0A5J5F3X6"/>
<dbReference type="InterPro" id="IPR052982">
    <property type="entry name" value="SRP1/TIP1-like"/>
</dbReference>
<feature type="transmembrane region" description="Helical" evidence="3">
    <location>
        <begin position="200"/>
        <end position="222"/>
    </location>
</feature>
<feature type="signal peptide" evidence="4">
    <location>
        <begin position="1"/>
        <end position="26"/>
    </location>
</feature>
<keyword evidence="3" id="KW-1133">Transmembrane helix</keyword>
<feature type="chain" id="PRO_5023941342" description="Yeast cell wall synthesis Kre9/Knh1-like N-terminal domain-containing protein" evidence="4">
    <location>
        <begin position="27"/>
        <end position="419"/>
    </location>
</feature>
<name>A0A5J5F3X6_9PEZI</name>
<evidence type="ECO:0000313" key="6">
    <source>
        <dbReference type="EMBL" id="KAA8911076.1"/>
    </source>
</evidence>
<evidence type="ECO:0000256" key="4">
    <source>
        <dbReference type="SAM" id="SignalP"/>
    </source>
</evidence>
<keyword evidence="3" id="KW-0812">Transmembrane</keyword>
<accession>A0A5J5F3X6</accession>
<dbReference type="OrthoDB" id="4094614at2759"/>
<evidence type="ECO:0000256" key="2">
    <source>
        <dbReference type="SAM" id="MobiDB-lite"/>
    </source>
</evidence>
<dbReference type="Pfam" id="PF10342">
    <property type="entry name" value="Kre9_KNH"/>
    <property type="match status" value="1"/>
</dbReference>
<protein>
    <recommendedName>
        <fullName evidence="5">Yeast cell wall synthesis Kre9/Knh1-like N-terminal domain-containing protein</fullName>
    </recommendedName>
</protein>
<keyword evidence="7" id="KW-1185">Reference proteome</keyword>
<feature type="compositionally biased region" description="Pro residues" evidence="2">
    <location>
        <begin position="299"/>
        <end position="310"/>
    </location>
</feature>
<dbReference type="AlphaFoldDB" id="A0A5J5F3X6"/>
<comment type="caution">
    <text evidence="6">The sequence shown here is derived from an EMBL/GenBank/DDBJ whole genome shotgun (WGS) entry which is preliminary data.</text>
</comment>
<keyword evidence="3" id="KW-0472">Membrane</keyword>
<reference evidence="6 7" key="1">
    <citation type="submission" date="2019-09" db="EMBL/GenBank/DDBJ databases">
        <title>Draft genome of the ectomycorrhizal ascomycete Sphaerosporella brunnea.</title>
        <authorList>
            <consortium name="DOE Joint Genome Institute"/>
            <person name="Benucci G.M."/>
            <person name="Marozzi G."/>
            <person name="Antonielli L."/>
            <person name="Sanchez S."/>
            <person name="Marco P."/>
            <person name="Wang X."/>
            <person name="Falini L.B."/>
            <person name="Barry K."/>
            <person name="Haridas S."/>
            <person name="Lipzen A."/>
            <person name="Labutti K."/>
            <person name="Grigoriev I.V."/>
            <person name="Murat C."/>
            <person name="Martin F."/>
            <person name="Albertini E."/>
            <person name="Donnini D."/>
            <person name="Bonito G."/>
        </authorList>
    </citation>
    <scope>NUCLEOTIDE SEQUENCE [LARGE SCALE GENOMIC DNA]</scope>
    <source>
        <strain evidence="6 7">Sb_GMNB300</strain>
    </source>
</reference>
<dbReference type="InterPro" id="IPR018466">
    <property type="entry name" value="Kre9/Knh1-like_N"/>
</dbReference>